<accession>A0A183EWK9</accession>
<dbReference type="AlphaFoldDB" id="A0A183EWK9"/>
<dbReference type="SUPFAM" id="SSF53187">
    <property type="entry name" value="Zn-dependent exopeptidases"/>
    <property type="match status" value="1"/>
</dbReference>
<evidence type="ECO:0000313" key="6">
    <source>
        <dbReference type="Proteomes" id="UP000271098"/>
    </source>
</evidence>
<proteinExistence type="inferred from homology"/>
<evidence type="ECO:0000313" key="5">
    <source>
        <dbReference type="EMBL" id="VDN44091.1"/>
    </source>
</evidence>
<dbReference type="GO" id="GO:0006518">
    <property type="term" value="P:peptide metabolic process"/>
    <property type="evidence" value="ECO:0007669"/>
    <property type="project" value="TreeGrafter"/>
</dbReference>
<feature type="signal peptide" evidence="3">
    <location>
        <begin position="1"/>
        <end position="21"/>
    </location>
</feature>
<dbReference type="GO" id="GO:0008270">
    <property type="term" value="F:zinc ion binding"/>
    <property type="evidence" value="ECO:0007669"/>
    <property type="project" value="InterPro"/>
</dbReference>
<dbReference type="PROSITE" id="PS52035">
    <property type="entry name" value="PEPTIDASE_M14"/>
    <property type="match status" value="1"/>
</dbReference>
<dbReference type="InterPro" id="IPR000834">
    <property type="entry name" value="Peptidase_M14"/>
</dbReference>
<dbReference type="InterPro" id="IPR050753">
    <property type="entry name" value="Peptidase_M14_domain"/>
</dbReference>
<evidence type="ECO:0000259" key="4">
    <source>
        <dbReference type="PROSITE" id="PS52035"/>
    </source>
</evidence>
<dbReference type="PRINTS" id="PR00765">
    <property type="entry name" value="CRBOXYPTASEA"/>
</dbReference>
<dbReference type="GO" id="GO:0016485">
    <property type="term" value="P:protein processing"/>
    <property type="evidence" value="ECO:0007669"/>
    <property type="project" value="TreeGrafter"/>
</dbReference>
<evidence type="ECO:0000313" key="7">
    <source>
        <dbReference type="WBParaSite" id="GPUH_0002538001-mRNA-1"/>
    </source>
</evidence>
<reference evidence="5 6" key="2">
    <citation type="submission" date="2018-11" db="EMBL/GenBank/DDBJ databases">
        <authorList>
            <consortium name="Pathogen Informatics"/>
        </authorList>
    </citation>
    <scope>NUCLEOTIDE SEQUENCE [LARGE SCALE GENOMIC DNA]</scope>
</reference>
<gene>
    <name evidence="5" type="ORF">GPUH_LOCUS25350</name>
</gene>
<comment type="similarity">
    <text evidence="1 2">Belongs to the peptidase M14 family.</text>
</comment>
<keyword evidence="3" id="KW-0732">Signal</keyword>
<protein>
    <submittedName>
        <fullName evidence="7">Peptidase_M14 domain-containing protein</fullName>
    </submittedName>
</protein>
<comment type="caution">
    <text evidence="2">Lacks conserved residue(s) required for the propagation of feature annotation.</text>
</comment>
<dbReference type="OrthoDB" id="10249045at2759"/>
<evidence type="ECO:0000256" key="2">
    <source>
        <dbReference type="PROSITE-ProRule" id="PRU01379"/>
    </source>
</evidence>
<sequence length="142" mass="16428">MVTKDMSRWFIFTASLLHVAACGLYTDKIIENLEQQAAVENYTEIMKRIGSFVETSEIKVRSNDEILDKLNRLHTNYPHITYMYDIGRSVKSRPLTVLAIGIFPDRHYPGVPEFKYVANIHGNEVRLPEHPDSEQALFCRQN</sequence>
<dbReference type="PANTHER" id="PTHR11532:SF84">
    <property type="entry name" value="CARBOXYPEPTIDASE M"/>
    <property type="match status" value="1"/>
</dbReference>
<evidence type="ECO:0000256" key="1">
    <source>
        <dbReference type="ARBA" id="ARBA00005988"/>
    </source>
</evidence>
<dbReference type="EMBL" id="UYRT01104813">
    <property type="protein sequence ID" value="VDN44091.1"/>
    <property type="molecule type" value="Genomic_DNA"/>
</dbReference>
<dbReference type="Pfam" id="PF00246">
    <property type="entry name" value="Peptidase_M14"/>
    <property type="match status" value="1"/>
</dbReference>
<dbReference type="WBParaSite" id="GPUH_0002538001-mRNA-1">
    <property type="protein sequence ID" value="GPUH_0002538001-mRNA-1"/>
    <property type="gene ID" value="GPUH_0002538001"/>
</dbReference>
<dbReference type="GO" id="GO:0005615">
    <property type="term" value="C:extracellular space"/>
    <property type="evidence" value="ECO:0007669"/>
    <property type="project" value="TreeGrafter"/>
</dbReference>
<evidence type="ECO:0000256" key="3">
    <source>
        <dbReference type="SAM" id="SignalP"/>
    </source>
</evidence>
<dbReference type="GO" id="GO:0004181">
    <property type="term" value="F:metallocarboxypeptidase activity"/>
    <property type="evidence" value="ECO:0007669"/>
    <property type="project" value="InterPro"/>
</dbReference>
<dbReference type="PANTHER" id="PTHR11532">
    <property type="entry name" value="PROTEASE M14 CARBOXYPEPTIDASE"/>
    <property type="match status" value="1"/>
</dbReference>
<feature type="chain" id="PRO_5043139297" evidence="3">
    <location>
        <begin position="22"/>
        <end position="142"/>
    </location>
</feature>
<name>A0A183EWK9_9BILA</name>
<feature type="domain" description="Peptidase M14" evidence="4">
    <location>
        <begin position="59"/>
        <end position="142"/>
    </location>
</feature>
<reference evidence="7" key="1">
    <citation type="submission" date="2016-06" db="UniProtKB">
        <authorList>
            <consortium name="WormBaseParasite"/>
        </authorList>
    </citation>
    <scope>IDENTIFICATION</scope>
</reference>
<dbReference type="Gene3D" id="3.40.630.10">
    <property type="entry name" value="Zn peptidases"/>
    <property type="match status" value="1"/>
</dbReference>
<dbReference type="Proteomes" id="UP000271098">
    <property type="component" value="Unassembled WGS sequence"/>
</dbReference>
<organism evidence="7">
    <name type="scientific">Gongylonema pulchrum</name>
    <dbReference type="NCBI Taxonomy" id="637853"/>
    <lineage>
        <taxon>Eukaryota</taxon>
        <taxon>Metazoa</taxon>
        <taxon>Ecdysozoa</taxon>
        <taxon>Nematoda</taxon>
        <taxon>Chromadorea</taxon>
        <taxon>Rhabditida</taxon>
        <taxon>Spirurina</taxon>
        <taxon>Spiruromorpha</taxon>
        <taxon>Spiruroidea</taxon>
        <taxon>Gongylonematidae</taxon>
        <taxon>Gongylonema</taxon>
    </lineage>
</organism>
<keyword evidence="6" id="KW-1185">Reference proteome</keyword>